<feature type="signal peptide" evidence="1">
    <location>
        <begin position="1"/>
        <end position="22"/>
    </location>
</feature>
<evidence type="ECO:0000313" key="3">
    <source>
        <dbReference type="EMBL" id="CAF1256911.1"/>
    </source>
</evidence>
<organism evidence="3 6">
    <name type="scientific">Adineta ricciae</name>
    <name type="common">Rotifer</name>
    <dbReference type="NCBI Taxonomy" id="249248"/>
    <lineage>
        <taxon>Eukaryota</taxon>
        <taxon>Metazoa</taxon>
        <taxon>Spiralia</taxon>
        <taxon>Gnathifera</taxon>
        <taxon>Rotifera</taxon>
        <taxon>Eurotatoria</taxon>
        <taxon>Bdelloidea</taxon>
        <taxon>Adinetida</taxon>
        <taxon>Adinetidae</taxon>
        <taxon>Adineta</taxon>
    </lineage>
</organism>
<protein>
    <recommendedName>
        <fullName evidence="2">Linalool dehydratase/isomerase domain-containing protein</fullName>
    </recommendedName>
</protein>
<evidence type="ECO:0000313" key="4">
    <source>
        <dbReference type="EMBL" id="CAF1372797.1"/>
    </source>
</evidence>
<keyword evidence="5" id="KW-1185">Reference proteome</keyword>
<feature type="chain" id="PRO_5035604104" description="Linalool dehydratase/isomerase domain-containing protein" evidence="1">
    <location>
        <begin position="23"/>
        <end position="526"/>
    </location>
</feature>
<evidence type="ECO:0000256" key="1">
    <source>
        <dbReference type="SAM" id="SignalP"/>
    </source>
</evidence>
<reference evidence="3" key="1">
    <citation type="submission" date="2021-02" db="EMBL/GenBank/DDBJ databases">
        <authorList>
            <person name="Nowell W R."/>
        </authorList>
    </citation>
    <scope>NUCLEOTIDE SEQUENCE</scope>
</reference>
<dbReference type="EMBL" id="CAJNOJ010000183">
    <property type="protein sequence ID" value="CAF1256911.1"/>
    <property type="molecule type" value="Genomic_DNA"/>
</dbReference>
<sequence>MSNNLLYFTFASFLLVSSSSIAVNSVLSEKELKLIRFISYLTYLQTSTNITWNGWEKNYDGPQLGLDAIRYPLAHIGYTAAALAYRTPNYRELAVNILNDTIKRMLTLKVWGYIDQYWQKTSTFPDPVYYENIMYSGHLLQLIALYESISGDLIYDTQGFDFVWTKDGSAETTIHYTTSQLVRAIYRQMDDDSSAGVSCEPGWVYTICQNHPHLGLKLYDVVRDGRTNFSRISSKWKDFLNHHALEDIPLYKKDRYFKMLYQRSTHIWVPFFAATGNDGWALAWMSSWYDQNQTSDFICNGWKVMYKNKYWQPAESGCYLEAGGYIGVRMQMNRWIATSFYPMVEKQCSIDATEKLACAYAWFENNFGTYLDIDHDGYFESFYYETETVYSNWVTTNVLLSLLMGENRVEAKEFLRQIYATKFHEKFQNDEPEIIAVQYPTIRVTYAQYDSTRKILVINFNTEKPSILSTRFDIKYPNTFLTISNITRDGLTDGFSTKQVTNDRIRIEYSYNNLEKQQTKFHILFQ</sequence>
<dbReference type="AlphaFoldDB" id="A0A815AHX7"/>
<feature type="domain" description="Linalool dehydratase/isomerase" evidence="2">
    <location>
        <begin position="70"/>
        <end position="293"/>
    </location>
</feature>
<accession>A0A815AHX7</accession>
<dbReference type="Proteomes" id="UP000663828">
    <property type="component" value="Unassembled WGS sequence"/>
</dbReference>
<keyword evidence="1" id="KW-0732">Signal</keyword>
<proteinExistence type="predicted"/>
<comment type="caution">
    <text evidence="3">The sequence shown here is derived from an EMBL/GenBank/DDBJ whole genome shotgun (WGS) entry which is preliminary data.</text>
</comment>
<name>A0A815AHX7_ADIRI</name>
<dbReference type="EMBL" id="CAJNOR010003060">
    <property type="protein sequence ID" value="CAF1372797.1"/>
    <property type="molecule type" value="Genomic_DNA"/>
</dbReference>
<evidence type="ECO:0000313" key="5">
    <source>
        <dbReference type="Proteomes" id="UP000663828"/>
    </source>
</evidence>
<gene>
    <name evidence="3" type="ORF">EDS130_LOCUS28297</name>
    <name evidence="4" type="ORF">XAT740_LOCUS32634</name>
</gene>
<dbReference type="Pfam" id="PF18566">
    <property type="entry name" value="Ldi"/>
    <property type="match status" value="1"/>
</dbReference>
<evidence type="ECO:0000313" key="6">
    <source>
        <dbReference type="Proteomes" id="UP000663852"/>
    </source>
</evidence>
<dbReference type="InterPro" id="IPR041411">
    <property type="entry name" value="Ldi"/>
</dbReference>
<dbReference type="Proteomes" id="UP000663852">
    <property type="component" value="Unassembled WGS sequence"/>
</dbReference>
<evidence type="ECO:0000259" key="2">
    <source>
        <dbReference type="Pfam" id="PF18566"/>
    </source>
</evidence>
<dbReference type="OrthoDB" id="9979195at2759"/>